<feature type="domain" description="HTH tetR-type" evidence="5">
    <location>
        <begin position="26"/>
        <end position="85"/>
    </location>
</feature>
<name>A0A937UQZ8_9ACTN</name>
<keyword evidence="3" id="KW-0804">Transcription</keyword>
<proteinExistence type="predicted"/>
<dbReference type="Gene3D" id="1.10.357.10">
    <property type="entry name" value="Tetracycline Repressor, domain 2"/>
    <property type="match status" value="1"/>
</dbReference>
<keyword evidence="7" id="KW-1185">Reference proteome</keyword>
<evidence type="ECO:0000256" key="3">
    <source>
        <dbReference type="ARBA" id="ARBA00023163"/>
    </source>
</evidence>
<protein>
    <submittedName>
        <fullName evidence="6">TetR/AcrR family transcriptional regulator</fullName>
    </submittedName>
</protein>
<evidence type="ECO:0000256" key="1">
    <source>
        <dbReference type="ARBA" id="ARBA00023015"/>
    </source>
</evidence>
<dbReference type="PANTHER" id="PTHR30055">
    <property type="entry name" value="HTH-TYPE TRANSCRIPTIONAL REGULATOR RUTR"/>
    <property type="match status" value="1"/>
</dbReference>
<evidence type="ECO:0000256" key="4">
    <source>
        <dbReference type="PROSITE-ProRule" id="PRU00335"/>
    </source>
</evidence>
<dbReference type="Proteomes" id="UP000604475">
    <property type="component" value="Unassembled WGS sequence"/>
</dbReference>
<evidence type="ECO:0000259" key="5">
    <source>
        <dbReference type="PROSITE" id="PS50977"/>
    </source>
</evidence>
<dbReference type="InterPro" id="IPR050109">
    <property type="entry name" value="HTH-type_TetR-like_transc_reg"/>
</dbReference>
<dbReference type="InterPro" id="IPR009057">
    <property type="entry name" value="Homeodomain-like_sf"/>
</dbReference>
<dbReference type="Pfam" id="PF21597">
    <property type="entry name" value="TetR_C_43"/>
    <property type="match status" value="1"/>
</dbReference>
<sequence length="205" mass="22012">MAQAQAQAVAAPSAFVASPPKRADARRNYEAILVAAHAAFSRDGTHASLEDIARTAGVSIATLYRHFPSRGILVDALIRESLGRLTARAAELSGAARPIQALREWVEDAVAHASLFRGLTTLLHAAYYAEGSPGYESCQAMHAAALRLLKRAQAAGQVKPSVTAEELWAIILSSAWIRETSPMEHDQSRIVLRFALDGITSSPQM</sequence>
<keyword evidence="1" id="KW-0805">Transcription regulation</keyword>
<dbReference type="InterPro" id="IPR036271">
    <property type="entry name" value="Tet_transcr_reg_TetR-rel_C_sf"/>
</dbReference>
<dbReference type="GO" id="GO:0003700">
    <property type="term" value="F:DNA-binding transcription factor activity"/>
    <property type="evidence" value="ECO:0007669"/>
    <property type="project" value="TreeGrafter"/>
</dbReference>
<dbReference type="InterPro" id="IPR049445">
    <property type="entry name" value="TetR_SbtR-like_C"/>
</dbReference>
<gene>
    <name evidence="6" type="ORF">I7412_27205</name>
</gene>
<dbReference type="RefSeq" id="WP_203002862.1">
    <property type="nucleotide sequence ID" value="NZ_JADWYU010000145.1"/>
</dbReference>
<organism evidence="6 7">
    <name type="scientific">Frankia nepalensis</name>
    <dbReference type="NCBI Taxonomy" id="1836974"/>
    <lineage>
        <taxon>Bacteria</taxon>
        <taxon>Bacillati</taxon>
        <taxon>Actinomycetota</taxon>
        <taxon>Actinomycetes</taxon>
        <taxon>Frankiales</taxon>
        <taxon>Frankiaceae</taxon>
        <taxon>Frankia</taxon>
    </lineage>
</organism>
<evidence type="ECO:0000313" key="6">
    <source>
        <dbReference type="EMBL" id="MBL7630782.1"/>
    </source>
</evidence>
<dbReference type="SUPFAM" id="SSF48498">
    <property type="entry name" value="Tetracyclin repressor-like, C-terminal domain"/>
    <property type="match status" value="1"/>
</dbReference>
<evidence type="ECO:0000256" key="2">
    <source>
        <dbReference type="ARBA" id="ARBA00023125"/>
    </source>
</evidence>
<dbReference type="PROSITE" id="PS50977">
    <property type="entry name" value="HTH_TETR_2"/>
    <property type="match status" value="1"/>
</dbReference>
<dbReference type="PRINTS" id="PR00455">
    <property type="entry name" value="HTHTETR"/>
</dbReference>
<keyword evidence="2 4" id="KW-0238">DNA-binding</keyword>
<dbReference type="AlphaFoldDB" id="A0A937UQZ8"/>
<comment type="caution">
    <text evidence="6">The sequence shown here is derived from an EMBL/GenBank/DDBJ whole genome shotgun (WGS) entry which is preliminary data.</text>
</comment>
<dbReference type="PANTHER" id="PTHR30055:SF234">
    <property type="entry name" value="HTH-TYPE TRANSCRIPTIONAL REGULATOR BETI"/>
    <property type="match status" value="1"/>
</dbReference>
<evidence type="ECO:0000313" key="7">
    <source>
        <dbReference type="Proteomes" id="UP000604475"/>
    </source>
</evidence>
<feature type="DNA-binding region" description="H-T-H motif" evidence="4">
    <location>
        <begin position="48"/>
        <end position="67"/>
    </location>
</feature>
<dbReference type="EMBL" id="JAEACQ010000254">
    <property type="protein sequence ID" value="MBL7630782.1"/>
    <property type="molecule type" value="Genomic_DNA"/>
</dbReference>
<dbReference type="InterPro" id="IPR001647">
    <property type="entry name" value="HTH_TetR"/>
</dbReference>
<dbReference type="SUPFAM" id="SSF46689">
    <property type="entry name" value="Homeodomain-like"/>
    <property type="match status" value="1"/>
</dbReference>
<reference evidence="6" key="1">
    <citation type="submission" date="2020-12" db="EMBL/GenBank/DDBJ databases">
        <title>Genomic characterization of non-nitrogen-fixing Frankia strains.</title>
        <authorList>
            <person name="Carlos-Shanley C."/>
            <person name="Guerra T."/>
            <person name="Hahn D."/>
        </authorList>
    </citation>
    <scope>NUCLEOTIDE SEQUENCE</scope>
    <source>
        <strain evidence="6">CN6</strain>
    </source>
</reference>
<dbReference type="GO" id="GO:0000976">
    <property type="term" value="F:transcription cis-regulatory region binding"/>
    <property type="evidence" value="ECO:0007669"/>
    <property type="project" value="TreeGrafter"/>
</dbReference>
<dbReference type="Pfam" id="PF00440">
    <property type="entry name" value="TetR_N"/>
    <property type="match status" value="1"/>
</dbReference>
<accession>A0A937UQZ8</accession>